<gene>
    <name evidence="2" type="ORF">FSB_LOCUS49464</name>
</gene>
<dbReference type="Pfam" id="PF13966">
    <property type="entry name" value="zf-RVT"/>
    <property type="match status" value="1"/>
</dbReference>
<evidence type="ECO:0000313" key="2">
    <source>
        <dbReference type="EMBL" id="SPD21582.1"/>
    </source>
</evidence>
<proteinExistence type="predicted"/>
<dbReference type="EMBL" id="OIVN01005245">
    <property type="protein sequence ID" value="SPD21582.1"/>
    <property type="molecule type" value="Genomic_DNA"/>
</dbReference>
<dbReference type="InterPro" id="IPR026960">
    <property type="entry name" value="RVT-Znf"/>
</dbReference>
<sequence length="375" mass="42314">MEALSRIMDRAINGGLFSGFMVGSSQSQQVLISHLLFADDTLIFCDADPTQLAHLRSVFIWFEAVSGLRINLGKSEMVPVGEVSNLDDLALILGCKVAPLPMKYLGLPLGAPFKAKSIWNPIIERMEKRLAGWKRLYLSKGGKVTLIKSTLSSLPTYFLSLFPIPVGVAHRLEKIQRDFLWNGMGEETKFHLVSWSKICEPIQHGGSVHDWELESISSFMDLLYSTSVNGEGEDKLSWGQPKSKPFTVKQYYRFLSSHAFRSFPWKSVWKSKVPPRVAFFSWTATLGKILTIDNLRKRGLILVEWCCLCKESGESPDHLLLHCKIARELWDLVLGVFWYPAEFSGVEGSLIVLFGVYGGKEMLVFLRTLNCPFQI</sequence>
<dbReference type="PANTHER" id="PTHR33116:SF78">
    <property type="entry name" value="OS12G0587133 PROTEIN"/>
    <property type="match status" value="1"/>
</dbReference>
<accession>A0A2N9IA81</accession>
<protein>
    <recommendedName>
        <fullName evidence="1">Reverse transcriptase zinc-binding domain-containing protein</fullName>
    </recommendedName>
</protein>
<dbReference type="PANTHER" id="PTHR33116">
    <property type="entry name" value="REVERSE TRANSCRIPTASE ZINC-BINDING DOMAIN-CONTAINING PROTEIN-RELATED-RELATED"/>
    <property type="match status" value="1"/>
</dbReference>
<evidence type="ECO:0000259" key="1">
    <source>
        <dbReference type="Pfam" id="PF13966"/>
    </source>
</evidence>
<name>A0A2N9IA81_FAGSY</name>
<dbReference type="AlphaFoldDB" id="A0A2N9IA81"/>
<organism evidence="2">
    <name type="scientific">Fagus sylvatica</name>
    <name type="common">Beechnut</name>
    <dbReference type="NCBI Taxonomy" id="28930"/>
    <lineage>
        <taxon>Eukaryota</taxon>
        <taxon>Viridiplantae</taxon>
        <taxon>Streptophyta</taxon>
        <taxon>Embryophyta</taxon>
        <taxon>Tracheophyta</taxon>
        <taxon>Spermatophyta</taxon>
        <taxon>Magnoliopsida</taxon>
        <taxon>eudicotyledons</taxon>
        <taxon>Gunneridae</taxon>
        <taxon>Pentapetalae</taxon>
        <taxon>rosids</taxon>
        <taxon>fabids</taxon>
        <taxon>Fagales</taxon>
        <taxon>Fagaceae</taxon>
        <taxon>Fagus</taxon>
    </lineage>
</organism>
<reference evidence="2" key="1">
    <citation type="submission" date="2018-02" db="EMBL/GenBank/DDBJ databases">
        <authorList>
            <person name="Cohen D.B."/>
            <person name="Kent A.D."/>
        </authorList>
    </citation>
    <scope>NUCLEOTIDE SEQUENCE</scope>
</reference>
<feature type="domain" description="Reverse transcriptase zinc-binding" evidence="1">
    <location>
        <begin position="246"/>
        <end position="330"/>
    </location>
</feature>